<gene>
    <name evidence="1" type="ORF">H8891_06115</name>
</gene>
<organism evidence="1 2">
    <name type="scientific">Paeniclostridium hominis</name>
    <dbReference type="NCBI Taxonomy" id="2764329"/>
    <lineage>
        <taxon>Bacteria</taxon>
        <taxon>Bacillati</taxon>
        <taxon>Bacillota</taxon>
        <taxon>Clostridia</taxon>
        <taxon>Peptostreptococcales</taxon>
        <taxon>Peptostreptococcaceae</taxon>
        <taxon>Paeniclostridium</taxon>
    </lineage>
</organism>
<dbReference type="CDD" id="cd08054">
    <property type="entry name" value="gp6"/>
    <property type="match status" value="1"/>
</dbReference>
<reference evidence="1 2" key="1">
    <citation type="submission" date="2020-08" db="EMBL/GenBank/DDBJ databases">
        <authorList>
            <person name="Liu C."/>
            <person name="Sun Q."/>
        </authorList>
    </citation>
    <scope>NUCLEOTIDE SEQUENCE [LARGE SCALE GENOMIC DNA]</scope>
    <source>
        <strain evidence="1 2">NSJ-45</strain>
    </source>
</reference>
<dbReference type="NCBIfam" id="TIGR01560">
    <property type="entry name" value="put_DNA_pack"/>
    <property type="match status" value="1"/>
</dbReference>
<dbReference type="EMBL" id="JACRWD010000001">
    <property type="protein sequence ID" value="MBC6003369.1"/>
    <property type="molecule type" value="Genomic_DNA"/>
</dbReference>
<evidence type="ECO:0000313" key="1">
    <source>
        <dbReference type="EMBL" id="MBC6003369.1"/>
    </source>
</evidence>
<dbReference type="InterPro" id="IPR021146">
    <property type="entry name" value="Phage_gp6-like_head-tail"/>
</dbReference>
<dbReference type="RefSeq" id="WP_187005628.1">
    <property type="nucleotide sequence ID" value="NZ_JACRWD010000001.1"/>
</dbReference>
<evidence type="ECO:0000313" key="2">
    <source>
        <dbReference type="Proteomes" id="UP000611796"/>
    </source>
</evidence>
<keyword evidence="2" id="KW-1185">Reference proteome</keyword>
<protein>
    <submittedName>
        <fullName evidence="1">Phage gp6-like head-tail connector protein</fullName>
    </submittedName>
</protein>
<comment type="caution">
    <text evidence="1">The sequence shown here is derived from an EMBL/GenBank/DDBJ whole genome shotgun (WGS) entry which is preliminary data.</text>
</comment>
<sequence length="102" mass="11999">MNDEKAKFSTINISHCKKHLNIEEEFTEDDFLIEICLHAAKDYIKNYTSLTVEQLDDIDSIVIAILVLVSDFYSRRSAAFGYDNNRINFILKSILDMYRKWL</sequence>
<dbReference type="Gene3D" id="1.10.3230.30">
    <property type="entry name" value="Phage gp6-like head-tail connector protein"/>
    <property type="match status" value="1"/>
</dbReference>
<dbReference type="Proteomes" id="UP000611796">
    <property type="component" value="Unassembled WGS sequence"/>
</dbReference>
<name>A0ABR7K2N4_9FIRM</name>
<dbReference type="InterPro" id="IPR006450">
    <property type="entry name" value="Phage_HK97_gp6-like"/>
</dbReference>
<proteinExistence type="predicted"/>
<accession>A0ABR7K2N4</accession>
<dbReference type="Pfam" id="PF05135">
    <property type="entry name" value="Phage_connect_1"/>
    <property type="match status" value="1"/>
</dbReference>